<feature type="region of interest" description="Disordered" evidence="1">
    <location>
        <begin position="1"/>
        <end position="124"/>
    </location>
</feature>
<feature type="compositionally biased region" description="Basic and acidic residues" evidence="1">
    <location>
        <begin position="83"/>
        <end position="100"/>
    </location>
</feature>
<accession>A0A9N8E070</accession>
<feature type="compositionally biased region" description="Basic and acidic residues" evidence="1">
    <location>
        <begin position="1"/>
        <end position="10"/>
    </location>
</feature>
<feature type="compositionally biased region" description="Basic and acidic residues" evidence="1">
    <location>
        <begin position="113"/>
        <end position="124"/>
    </location>
</feature>
<name>A0A9N8E070_9STRA</name>
<organism evidence="2 3">
    <name type="scientific">Seminavis robusta</name>
    <dbReference type="NCBI Taxonomy" id="568900"/>
    <lineage>
        <taxon>Eukaryota</taxon>
        <taxon>Sar</taxon>
        <taxon>Stramenopiles</taxon>
        <taxon>Ochrophyta</taxon>
        <taxon>Bacillariophyta</taxon>
        <taxon>Bacillariophyceae</taxon>
        <taxon>Bacillariophycidae</taxon>
        <taxon>Naviculales</taxon>
        <taxon>Naviculaceae</taxon>
        <taxon>Seminavis</taxon>
    </lineage>
</organism>
<evidence type="ECO:0000256" key="1">
    <source>
        <dbReference type="SAM" id="MobiDB-lite"/>
    </source>
</evidence>
<gene>
    <name evidence="2" type="ORF">SEMRO_406_G136380.1</name>
</gene>
<sequence>MNRLNEHDGEAQASTRNSTRDVENQPDQLDQAVMDSLIKRAEAVAAQQQHQDDHQPDRLDDDSAVMDSLIKRAEAEAAQQYQDDAHQYRDEESDPKKAQVTDKASTTTHTRSKKEAKSEDDEATRKIMEIVVEQAGLANDKRVKQVNRARPAGAHDQENTLEVTTETPGLQQQMQITENQVPPLVVLMTKQIRSKRPHLSVPPSNNSGNKSWCPEPTPWQGREIRI</sequence>
<dbReference type="EMBL" id="CAICTM010000405">
    <property type="protein sequence ID" value="CAB9509810.1"/>
    <property type="molecule type" value="Genomic_DNA"/>
</dbReference>
<feature type="region of interest" description="Disordered" evidence="1">
    <location>
        <begin position="194"/>
        <end position="226"/>
    </location>
</feature>
<reference evidence="2" key="1">
    <citation type="submission" date="2020-06" db="EMBL/GenBank/DDBJ databases">
        <authorList>
            <consortium name="Plant Systems Biology data submission"/>
        </authorList>
    </citation>
    <scope>NUCLEOTIDE SEQUENCE</scope>
    <source>
        <strain evidence="2">D6</strain>
    </source>
</reference>
<proteinExistence type="predicted"/>
<dbReference type="AlphaFoldDB" id="A0A9N8E070"/>
<dbReference type="Proteomes" id="UP001153069">
    <property type="component" value="Unassembled WGS sequence"/>
</dbReference>
<evidence type="ECO:0000313" key="3">
    <source>
        <dbReference type="Proteomes" id="UP001153069"/>
    </source>
</evidence>
<comment type="caution">
    <text evidence="2">The sequence shown here is derived from an EMBL/GenBank/DDBJ whole genome shotgun (WGS) entry which is preliminary data.</text>
</comment>
<protein>
    <submittedName>
        <fullName evidence="2">Uncharacterized protein</fullName>
    </submittedName>
</protein>
<feature type="region of interest" description="Disordered" evidence="1">
    <location>
        <begin position="142"/>
        <end position="161"/>
    </location>
</feature>
<keyword evidence="3" id="KW-1185">Reference proteome</keyword>
<evidence type="ECO:0000313" key="2">
    <source>
        <dbReference type="EMBL" id="CAB9509810.1"/>
    </source>
</evidence>